<dbReference type="PANTHER" id="PTHR30546">
    <property type="entry name" value="FLAVODOXIN-RELATED PROTEIN WRBA-RELATED"/>
    <property type="match status" value="1"/>
</dbReference>
<dbReference type="PANTHER" id="PTHR30546:SF56">
    <property type="entry name" value="NAD(P)H DEHYDROGENASE (QUINONE)"/>
    <property type="match status" value="1"/>
</dbReference>
<comment type="similarity">
    <text evidence="1">Belongs to the WrbA family.</text>
</comment>
<reference evidence="4 5" key="1">
    <citation type="journal article" date="2021" name="Hortic Res">
        <title>The domestication of Cucurbita argyrosperma as revealed by the genome of its wild relative.</title>
        <authorList>
            <person name="Barrera-Redondo J."/>
            <person name="Sanchez-de la Vega G."/>
            <person name="Aguirre-Liguori J.A."/>
            <person name="Castellanos-Morales G."/>
            <person name="Gutierrez-Guerrero Y.T."/>
            <person name="Aguirre-Dugua X."/>
            <person name="Aguirre-Planter E."/>
            <person name="Tenaillon M.I."/>
            <person name="Lira-Saade R."/>
            <person name="Eguiarte L.E."/>
        </authorList>
    </citation>
    <scope>NUCLEOTIDE SEQUENCE [LARGE SCALE GENOMIC DNA]</scope>
    <source>
        <strain evidence="4">JBR-2021</strain>
    </source>
</reference>
<feature type="domain" description="Flavodoxin-like" evidence="3">
    <location>
        <begin position="11"/>
        <end position="89"/>
    </location>
</feature>
<evidence type="ECO:0000256" key="2">
    <source>
        <dbReference type="SAM" id="SignalP"/>
    </source>
</evidence>
<protein>
    <submittedName>
        <fullName evidence="4">NAD(P)H dehydrogenase (Quinone) FQR1</fullName>
    </submittedName>
</protein>
<keyword evidence="2" id="KW-0732">Signal</keyword>
<feature type="non-terminal residue" evidence="4">
    <location>
        <position position="1"/>
    </location>
</feature>
<evidence type="ECO:0000259" key="3">
    <source>
        <dbReference type="PROSITE" id="PS50902"/>
    </source>
</evidence>
<evidence type="ECO:0000313" key="5">
    <source>
        <dbReference type="Proteomes" id="UP000685013"/>
    </source>
</evidence>
<dbReference type="GO" id="GO:0003955">
    <property type="term" value="F:NAD(P)H dehydrogenase (quinone) activity"/>
    <property type="evidence" value="ECO:0007669"/>
    <property type="project" value="TreeGrafter"/>
</dbReference>
<evidence type="ECO:0000256" key="1">
    <source>
        <dbReference type="ARBA" id="ARBA00006961"/>
    </source>
</evidence>
<keyword evidence="5" id="KW-1185">Reference proteome</keyword>
<accession>A0AAV6NYR2</accession>
<gene>
    <name evidence="4" type="primary">FQR1</name>
    <name evidence="4" type="ORF">SDJN03_04354</name>
</gene>
<evidence type="ECO:0000313" key="4">
    <source>
        <dbReference type="EMBL" id="KAG6603745.1"/>
    </source>
</evidence>
<dbReference type="GO" id="GO:0016020">
    <property type="term" value="C:membrane"/>
    <property type="evidence" value="ECO:0007669"/>
    <property type="project" value="TreeGrafter"/>
</dbReference>
<dbReference type="PROSITE" id="PS50902">
    <property type="entry name" value="FLAVODOXIN_LIKE"/>
    <property type="match status" value="1"/>
</dbReference>
<organism evidence="4 5">
    <name type="scientific">Cucurbita argyrosperma subsp. sororia</name>
    <dbReference type="NCBI Taxonomy" id="37648"/>
    <lineage>
        <taxon>Eukaryota</taxon>
        <taxon>Viridiplantae</taxon>
        <taxon>Streptophyta</taxon>
        <taxon>Embryophyta</taxon>
        <taxon>Tracheophyta</taxon>
        <taxon>Spermatophyta</taxon>
        <taxon>Magnoliopsida</taxon>
        <taxon>eudicotyledons</taxon>
        <taxon>Gunneridae</taxon>
        <taxon>Pentapetalae</taxon>
        <taxon>rosids</taxon>
        <taxon>fabids</taxon>
        <taxon>Cucurbitales</taxon>
        <taxon>Cucurbitaceae</taxon>
        <taxon>Cucurbiteae</taxon>
        <taxon>Cucurbita</taxon>
    </lineage>
</organism>
<dbReference type="InterPro" id="IPR008254">
    <property type="entry name" value="Flavodoxin/NO_synth"/>
</dbReference>
<proteinExistence type="inferred from homology"/>
<dbReference type="Proteomes" id="UP000685013">
    <property type="component" value="Chromosome 3"/>
</dbReference>
<dbReference type="AlphaFoldDB" id="A0AAV6NYR2"/>
<sequence>MSLYMLFVLLSMISYYSTYGHVLRLAEEIQKGAASVEGVEAKLWQVPETLPKEVLDKMQAPAKGEAPIIAPNELAEADVYSSDSLQDSG</sequence>
<dbReference type="GO" id="GO:0010181">
    <property type="term" value="F:FMN binding"/>
    <property type="evidence" value="ECO:0007669"/>
    <property type="project" value="InterPro"/>
</dbReference>
<feature type="signal peptide" evidence="2">
    <location>
        <begin position="1"/>
        <end position="20"/>
    </location>
</feature>
<feature type="chain" id="PRO_5043686490" evidence="2">
    <location>
        <begin position="21"/>
        <end position="89"/>
    </location>
</feature>
<name>A0AAV6NYR2_9ROSI</name>
<dbReference type="EMBL" id="JAGKQH010000003">
    <property type="protein sequence ID" value="KAG6603745.1"/>
    <property type="molecule type" value="Genomic_DNA"/>
</dbReference>
<comment type="caution">
    <text evidence="4">The sequence shown here is derived from an EMBL/GenBank/DDBJ whole genome shotgun (WGS) entry which is preliminary data.</text>
</comment>